<dbReference type="EMBL" id="JACBZP010000001">
    <property type="protein sequence ID" value="NYI68640.1"/>
    <property type="molecule type" value="Genomic_DNA"/>
</dbReference>
<proteinExistence type="predicted"/>
<dbReference type="Proteomes" id="UP000539111">
    <property type="component" value="Unassembled WGS sequence"/>
</dbReference>
<evidence type="ECO:0000256" key="1">
    <source>
        <dbReference type="SAM" id="MobiDB-lite"/>
    </source>
</evidence>
<reference evidence="2 3" key="1">
    <citation type="submission" date="2020-07" db="EMBL/GenBank/DDBJ databases">
        <title>Sequencing the genomes of 1000 actinobacteria strains.</title>
        <authorList>
            <person name="Klenk H.-P."/>
        </authorList>
    </citation>
    <scope>NUCLEOTIDE SEQUENCE [LARGE SCALE GENOMIC DNA]</scope>
    <source>
        <strain evidence="2 3">DSM 26341</strain>
    </source>
</reference>
<keyword evidence="3" id="KW-1185">Reference proteome</keyword>
<accession>A0A7Z0D4C8</accession>
<dbReference type="RefSeq" id="WP_237248792.1">
    <property type="nucleotide sequence ID" value="NZ_JAJTWV010000005.1"/>
</dbReference>
<comment type="caution">
    <text evidence="2">The sequence shown here is derived from an EMBL/GenBank/DDBJ whole genome shotgun (WGS) entry which is preliminary data.</text>
</comment>
<feature type="region of interest" description="Disordered" evidence="1">
    <location>
        <begin position="74"/>
        <end position="96"/>
    </location>
</feature>
<sequence>MNTIAGGVKLLSTRLVAAEAASGDWAAEGVKTLESWLGRHTGAGYARQYSRGSETQREQMASTGGQADLIHKAHDEDAGRSASIGNNTWPGGCRKG</sequence>
<protein>
    <submittedName>
        <fullName evidence="2">Uncharacterized protein</fullName>
    </submittedName>
</protein>
<name>A0A7Z0D4C8_9MICO</name>
<evidence type="ECO:0000313" key="3">
    <source>
        <dbReference type="Proteomes" id="UP000539111"/>
    </source>
</evidence>
<organism evidence="2 3">
    <name type="scientific">Spelaeicoccus albus</name>
    <dbReference type="NCBI Taxonomy" id="1280376"/>
    <lineage>
        <taxon>Bacteria</taxon>
        <taxon>Bacillati</taxon>
        <taxon>Actinomycetota</taxon>
        <taxon>Actinomycetes</taxon>
        <taxon>Micrococcales</taxon>
        <taxon>Brevibacteriaceae</taxon>
        <taxon>Spelaeicoccus</taxon>
    </lineage>
</organism>
<dbReference type="AlphaFoldDB" id="A0A7Z0D4C8"/>
<evidence type="ECO:0000313" key="2">
    <source>
        <dbReference type="EMBL" id="NYI68640.1"/>
    </source>
</evidence>
<gene>
    <name evidence="2" type="ORF">BJY26_002946</name>
</gene>